<dbReference type="InterPro" id="IPR028944">
    <property type="entry name" value="PRTase_ComF-like"/>
</dbReference>
<organism evidence="1 2">
    <name type="scientific">Taibaiella chishuiensis</name>
    <dbReference type="NCBI Taxonomy" id="1434707"/>
    <lineage>
        <taxon>Bacteria</taxon>
        <taxon>Pseudomonadati</taxon>
        <taxon>Bacteroidota</taxon>
        <taxon>Chitinophagia</taxon>
        <taxon>Chitinophagales</taxon>
        <taxon>Chitinophagaceae</taxon>
        <taxon>Taibaiella</taxon>
    </lineage>
</organism>
<dbReference type="Proteomes" id="UP000240572">
    <property type="component" value="Unassembled WGS sequence"/>
</dbReference>
<evidence type="ECO:0000313" key="1">
    <source>
        <dbReference type="EMBL" id="PSK90682.1"/>
    </source>
</evidence>
<dbReference type="EMBL" id="PYGD01000007">
    <property type="protein sequence ID" value="PSK90682.1"/>
    <property type="molecule type" value="Genomic_DNA"/>
</dbReference>
<dbReference type="OrthoDB" id="8420922at2"/>
<dbReference type="GO" id="GO:0016740">
    <property type="term" value="F:transferase activity"/>
    <property type="evidence" value="ECO:0007669"/>
    <property type="project" value="UniProtKB-KW"/>
</dbReference>
<protein>
    <submittedName>
        <fullName evidence="1">Phosphoribosyl transferase-like protein</fullName>
    </submittedName>
</protein>
<dbReference type="RefSeq" id="WP_106523962.1">
    <property type="nucleotide sequence ID" value="NZ_PYGD01000007.1"/>
</dbReference>
<keyword evidence="2" id="KW-1185">Reference proteome</keyword>
<dbReference type="AlphaFoldDB" id="A0A2P8D0D7"/>
<proteinExistence type="predicted"/>
<dbReference type="Pfam" id="PF15610">
    <property type="entry name" value="PRTase_3"/>
    <property type="match status" value="1"/>
</dbReference>
<gene>
    <name evidence="1" type="ORF">B0I18_10792</name>
</gene>
<keyword evidence="1" id="KW-0808">Transferase</keyword>
<reference evidence="1 2" key="1">
    <citation type="submission" date="2018-03" db="EMBL/GenBank/DDBJ databases">
        <title>Genomic Encyclopedia of Type Strains, Phase III (KMG-III): the genomes of soil and plant-associated and newly described type strains.</title>
        <authorList>
            <person name="Whitman W."/>
        </authorList>
    </citation>
    <scope>NUCLEOTIDE SEQUENCE [LARGE SCALE GENOMIC DNA]</scope>
    <source>
        <strain evidence="1 2">CGMCC 1.12700</strain>
    </source>
</reference>
<sequence>MYSVFARHDISNPEELPFDAAQYSRFKFGDGVIAKDFGCELGRHFVATHGDALLAEEDIVFAPSPYNAIPTASNAMSLFFMEEVNRFLFKHKKKALLQSKIHRYKTYSVDYGNLDHEERIRLISSDTYHLDRRFLENRMVLFIDDIKITGGHEFIIKKQLEQEQIQGRFMFVYYAQLTNKEIPANFENYLNYYSIKERNDLVAVINDDNFIMNTRIIKYILKSESADLMAFIAALKEERLPEMVHYAIGNNYHLMEDYTQNLTQITKHINYGN</sequence>
<comment type="caution">
    <text evidence="1">The sequence shown here is derived from an EMBL/GenBank/DDBJ whole genome shotgun (WGS) entry which is preliminary data.</text>
</comment>
<name>A0A2P8D0D7_9BACT</name>
<evidence type="ECO:0000313" key="2">
    <source>
        <dbReference type="Proteomes" id="UP000240572"/>
    </source>
</evidence>
<accession>A0A2P8D0D7</accession>